<feature type="non-terminal residue" evidence="1">
    <location>
        <position position="1"/>
    </location>
</feature>
<reference evidence="1" key="1">
    <citation type="submission" date="2018-05" db="EMBL/GenBank/DDBJ databases">
        <title>Draft genome of Mucuna pruriens seed.</title>
        <authorList>
            <person name="Nnadi N.E."/>
            <person name="Vos R."/>
            <person name="Hasami M.H."/>
            <person name="Devisetty U.K."/>
            <person name="Aguiy J.C."/>
        </authorList>
    </citation>
    <scope>NUCLEOTIDE SEQUENCE [LARGE SCALE GENOMIC DNA]</scope>
    <source>
        <strain evidence="1">JCA_2017</strain>
    </source>
</reference>
<evidence type="ECO:0000313" key="2">
    <source>
        <dbReference type="Proteomes" id="UP000257109"/>
    </source>
</evidence>
<dbReference type="Proteomes" id="UP000257109">
    <property type="component" value="Unassembled WGS sequence"/>
</dbReference>
<comment type="caution">
    <text evidence="1">The sequence shown here is derived from an EMBL/GenBank/DDBJ whole genome shotgun (WGS) entry which is preliminary data.</text>
</comment>
<name>A0A371G409_MUCPR</name>
<dbReference type="OrthoDB" id="2013098at2759"/>
<evidence type="ECO:0000313" key="1">
    <source>
        <dbReference type="EMBL" id="RDX85063.1"/>
    </source>
</evidence>
<gene>
    <name evidence="1" type="ORF">CR513_33799</name>
</gene>
<sequence length="93" mass="10903">MKEGEKVDSYLGRTLNVVNKMKSNGEAMEQSTCHKLGHFQYECLDWEKKANYAELKEEEELLLVVYEELHQIVQEEAWFLDSGYSNHMTGNKE</sequence>
<protein>
    <submittedName>
        <fullName evidence="1">Uncharacterized protein</fullName>
    </submittedName>
</protein>
<dbReference type="EMBL" id="QJKJ01006881">
    <property type="protein sequence ID" value="RDX85063.1"/>
    <property type="molecule type" value="Genomic_DNA"/>
</dbReference>
<proteinExistence type="predicted"/>
<dbReference type="AlphaFoldDB" id="A0A371G409"/>
<accession>A0A371G409</accession>
<organism evidence="1 2">
    <name type="scientific">Mucuna pruriens</name>
    <name type="common">Velvet bean</name>
    <name type="synonym">Dolichos pruriens</name>
    <dbReference type="NCBI Taxonomy" id="157652"/>
    <lineage>
        <taxon>Eukaryota</taxon>
        <taxon>Viridiplantae</taxon>
        <taxon>Streptophyta</taxon>
        <taxon>Embryophyta</taxon>
        <taxon>Tracheophyta</taxon>
        <taxon>Spermatophyta</taxon>
        <taxon>Magnoliopsida</taxon>
        <taxon>eudicotyledons</taxon>
        <taxon>Gunneridae</taxon>
        <taxon>Pentapetalae</taxon>
        <taxon>rosids</taxon>
        <taxon>fabids</taxon>
        <taxon>Fabales</taxon>
        <taxon>Fabaceae</taxon>
        <taxon>Papilionoideae</taxon>
        <taxon>50 kb inversion clade</taxon>
        <taxon>NPAAA clade</taxon>
        <taxon>indigoferoid/millettioid clade</taxon>
        <taxon>Phaseoleae</taxon>
        <taxon>Mucuna</taxon>
    </lineage>
</organism>
<keyword evidence="2" id="KW-1185">Reference proteome</keyword>